<dbReference type="Gene3D" id="3.60.21.10">
    <property type="match status" value="1"/>
</dbReference>
<dbReference type="InterPro" id="IPR008334">
    <property type="entry name" value="5'-Nucleotdase_C"/>
</dbReference>
<dbReference type="Pfam" id="PF02872">
    <property type="entry name" value="5_nucleotid_C"/>
    <property type="match status" value="1"/>
</dbReference>
<organism evidence="5 6">
    <name type="scientific">Enterococcus quebecensis</name>
    <dbReference type="NCBI Taxonomy" id="903983"/>
    <lineage>
        <taxon>Bacteria</taxon>
        <taxon>Bacillati</taxon>
        <taxon>Bacillota</taxon>
        <taxon>Bacilli</taxon>
        <taxon>Lactobacillales</taxon>
        <taxon>Enterococcaceae</taxon>
        <taxon>Enterococcus</taxon>
    </lineage>
</organism>
<dbReference type="PANTHER" id="PTHR11575:SF6">
    <property type="entry name" value="2',3'-CYCLIC-NUCLEOTIDE 2'-PHOSPHODIESTERASE_3'-NUCLEOTIDASE"/>
    <property type="match status" value="1"/>
</dbReference>
<gene>
    <name evidence="5" type="ORF">BCR23_08370</name>
</gene>
<dbReference type="SUPFAM" id="SSF56300">
    <property type="entry name" value="Metallo-dependent phosphatases"/>
    <property type="match status" value="1"/>
</dbReference>
<feature type="domain" description="Calcineurin-like phosphoesterase" evidence="3">
    <location>
        <begin position="5"/>
        <end position="227"/>
    </location>
</feature>
<evidence type="ECO:0000313" key="5">
    <source>
        <dbReference type="EMBL" id="OEG15472.1"/>
    </source>
</evidence>
<dbReference type="GO" id="GO:0030288">
    <property type="term" value="C:outer membrane-bounded periplasmic space"/>
    <property type="evidence" value="ECO:0007669"/>
    <property type="project" value="TreeGrafter"/>
</dbReference>
<dbReference type="Proteomes" id="UP000094764">
    <property type="component" value="Unassembled WGS sequence"/>
</dbReference>
<dbReference type="EMBL" id="MIKB01000015">
    <property type="protein sequence ID" value="OEG15472.1"/>
    <property type="molecule type" value="Genomic_DNA"/>
</dbReference>
<dbReference type="Pfam" id="PF00149">
    <property type="entry name" value="Metallophos"/>
    <property type="match status" value="1"/>
</dbReference>
<dbReference type="InterPro" id="IPR029052">
    <property type="entry name" value="Metallo-depent_PP-like"/>
</dbReference>
<keyword evidence="2" id="KW-0378">Hydrolase</keyword>
<dbReference type="GO" id="GO:0016787">
    <property type="term" value="F:hydrolase activity"/>
    <property type="evidence" value="ECO:0007669"/>
    <property type="project" value="UniProtKB-KW"/>
</dbReference>
<dbReference type="AlphaFoldDB" id="A0A1E5GS20"/>
<comment type="caution">
    <text evidence="5">The sequence shown here is derived from an EMBL/GenBank/DDBJ whole genome shotgun (WGS) entry which is preliminary data.</text>
</comment>
<comment type="similarity">
    <text evidence="2">Belongs to the 5'-nucleotidase family.</text>
</comment>
<dbReference type="RefSeq" id="WP_069635356.1">
    <property type="nucleotide sequence ID" value="NZ_JXKZ01000010.1"/>
</dbReference>
<dbReference type="OrthoDB" id="9801679at2"/>
<proteinExistence type="inferred from homology"/>
<dbReference type="GO" id="GO:0009166">
    <property type="term" value="P:nucleotide catabolic process"/>
    <property type="evidence" value="ECO:0007669"/>
    <property type="project" value="InterPro"/>
</dbReference>
<dbReference type="GO" id="GO:0000166">
    <property type="term" value="F:nucleotide binding"/>
    <property type="evidence" value="ECO:0007669"/>
    <property type="project" value="UniProtKB-KW"/>
</dbReference>
<keyword evidence="2" id="KW-0547">Nucleotide-binding</keyword>
<evidence type="ECO:0000256" key="2">
    <source>
        <dbReference type="RuleBase" id="RU362119"/>
    </source>
</evidence>
<evidence type="ECO:0000256" key="1">
    <source>
        <dbReference type="ARBA" id="ARBA00022729"/>
    </source>
</evidence>
<evidence type="ECO:0000259" key="4">
    <source>
        <dbReference type="Pfam" id="PF02872"/>
    </source>
</evidence>
<keyword evidence="6" id="KW-1185">Reference proteome</keyword>
<name>A0A1E5GS20_9ENTE</name>
<dbReference type="InterPro" id="IPR004843">
    <property type="entry name" value="Calcineurin-like_PHP"/>
</dbReference>
<dbReference type="STRING" id="903983.BCR23_08370"/>
<dbReference type="Gene3D" id="3.90.780.10">
    <property type="entry name" value="5'-Nucleotidase, C-terminal domain"/>
    <property type="match status" value="1"/>
</dbReference>
<evidence type="ECO:0000259" key="3">
    <source>
        <dbReference type="Pfam" id="PF00149"/>
    </source>
</evidence>
<dbReference type="PANTHER" id="PTHR11575">
    <property type="entry name" value="5'-NUCLEOTIDASE-RELATED"/>
    <property type="match status" value="1"/>
</dbReference>
<dbReference type="SUPFAM" id="SSF55816">
    <property type="entry name" value="5'-nucleotidase (syn. UDP-sugar hydrolase), C-terminal domain"/>
    <property type="match status" value="1"/>
</dbReference>
<keyword evidence="1" id="KW-0732">Signal</keyword>
<dbReference type="InterPro" id="IPR006179">
    <property type="entry name" value="5_nucleotidase/apyrase"/>
</dbReference>
<reference evidence="6" key="1">
    <citation type="submission" date="2016-09" db="EMBL/GenBank/DDBJ databases">
        <authorList>
            <person name="Gulvik C.A."/>
        </authorList>
    </citation>
    <scope>NUCLEOTIDE SEQUENCE [LARGE SCALE GENOMIC DNA]</scope>
    <source>
        <strain evidence="6">LMG 26306</strain>
    </source>
</reference>
<dbReference type="PRINTS" id="PR01607">
    <property type="entry name" value="APYRASEFAMLY"/>
</dbReference>
<accession>A0A1E5GS20</accession>
<evidence type="ECO:0000313" key="6">
    <source>
        <dbReference type="Proteomes" id="UP000094764"/>
    </source>
</evidence>
<protein>
    <submittedName>
        <fullName evidence="5">Bifunctional metallophosphatase/5'-nucleotidase</fullName>
    </submittedName>
</protein>
<feature type="domain" description="5'-Nucleotidase C-terminal" evidence="4">
    <location>
        <begin position="315"/>
        <end position="467"/>
    </location>
</feature>
<sequence length="516" mass="57837">MKKNMKIYYTSDVHGYLFPTDYADTEEKNMGLLKCVPNFQKDENTLIIDGGDMLQGSALATYCQAHPEEGFPQAEVLNRTGYDFVTLGNHDVNYGTSYLYKYLEALDATCVCENIIDTKKQMKKFPRAIKTLANGLKIGIVGVVTDYINVWEKAENIKDITVADPFEAAKEALEEIKGHVDLTICIYHGGFERDVRSGEILSKTSENIGYKICEELDFDLLLTGHQHLLIEGQLLHGTYIVQPSANAANYFEIDIEKTQDTIKITSTVGSPSVKAESNLTNQLQILETKVQSWLDQAIGKLDTDALAEGKLQMALHGSPIVELIGAVQLQASQAQIAVVCLANTSPGFHKNVTMRDVIATYPYTNQLITLKITGKQLKQVVEKNSDYFSLDEQDKVIISPNYLYPKIQHYHFDFFVGIDYTIDLCQKAGERLVELSYKNQRVEDSDEFTIALSDYRASGGGGFPTYQECPVLDEGSEEIVGLIVEYIQSQEEIRIPKNLKYEINYSCIKDIKNGPK</sequence>
<dbReference type="InterPro" id="IPR036907">
    <property type="entry name" value="5'-Nucleotdase_C_sf"/>
</dbReference>
<dbReference type="PATRIC" id="fig|903983.4.peg.383"/>